<feature type="transmembrane region" description="Helical" evidence="1">
    <location>
        <begin position="20"/>
        <end position="38"/>
    </location>
</feature>
<name>A0A0G0U3R8_9BACT</name>
<proteinExistence type="predicted"/>
<keyword evidence="1" id="KW-0472">Membrane</keyword>
<evidence type="ECO:0000313" key="2">
    <source>
        <dbReference type="EMBL" id="KKR83738.1"/>
    </source>
</evidence>
<feature type="non-terminal residue" evidence="2">
    <location>
        <position position="1"/>
    </location>
</feature>
<evidence type="ECO:0000313" key="3">
    <source>
        <dbReference type="Proteomes" id="UP000034601"/>
    </source>
</evidence>
<dbReference type="AlphaFoldDB" id="A0A0G0U3R8"/>
<protein>
    <recommendedName>
        <fullName evidence="4">Glycosyltransferase RgtA/B/C/D-like domain-containing protein</fullName>
    </recommendedName>
</protein>
<feature type="transmembrane region" description="Helical" evidence="1">
    <location>
        <begin position="119"/>
        <end position="139"/>
    </location>
</feature>
<dbReference type="Proteomes" id="UP000034601">
    <property type="component" value="Unassembled WGS sequence"/>
</dbReference>
<evidence type="ECO:0000256" key="1">
    <source>
        <dbReference type="SAM" id="Phobius"/>
    </source>
</evidence>
<feature type="transmembrane region" description="Helical" evidence="1">
    <location>
        <begin position="145"/>
        <end position="165"/>
    </location>
</feature>
<gene>
    <name evidence="2" type="ORF">UU29_C0002G0051</name>
</gene>
<dbReference type="EMBL" id="LCAB01000002">
    <property type="protein sequence ID" value="KKR83738.1"/>
    <property type="molecule type" value="Genomic_DNA"/>
</dbReference>
<keyword evidence="1" id="KW-0812">Transmembrane</keyword>
<comment type="caution">
    <text evidence="2">The sequence shown here is derived from an EMBL/GenBank/DDBJ whole genome shotgun (WGS) entry which is preliminary data.</text>
</comment>
<feature type="transmembrane region" description="Helical" evidence="1">
    <location>
        <begin position="89"/>
        <end position="107"/>
    </location>
</feature>
<sequence length="304" mass="34463">FLNCLLISLTILFPRLFKQTFIVLGLAAILILPQYLYLQSGGSGFKLSLVPGYLAASNLNLINLLSYWFANLGFHLFLIPLGIWVAPPLSRKILISFLPVFIIGNLFQFSPEMAGNHKFFNYFMILGVMFSAYFLVYLWKTHYLLKPLVIIWILVLTFSGIIDFFPVLNDGKMQIADYPKDPDVAWIIHNTSPQAVFLNTSYIFDKASLAGRKIFMGWPYFAWSAGYDTDTRGQVQKQLLGSQDITTACQLLVRNNLDYLELSPGAASDPNIPPISPLFVQQFQPIYRNPISGYIIYSIEENCP</sequence>
<evidence type="ECO:0008006" key="4">
    <source>
        <dbReference type="Google" id="ProtNLM"/>
    </source>
</evidence>
<keyword evidence="1" id="KW-1133">Transmembrane helix</keyword>
<reference evidence="2 3" key="1">
    <citation type="journal article" date="2015" name="Nature">
        <title>rRNA introns, odd ribosomes, and small enigmatic genomes across a large radiation of phyla.</title>
        <authorList>
            <person name="Brown C.T."/>
            <person name="Hug L.A."/>
            <person name="Thomas B.C."/>
            <person name="Sharon I."/>
            <person name="Castelle C.J."/>
            <person name="Singh A."/>
            <person name="Wilkins M.J."/>
            <person name="Williams K.H."/>
            <person name="Banfield J.F."/>
        </authorList>
    </citation>
    <scope>NUCLEOTIDE SEQUENCE [LARGE SCALE GENOMIC DNA]</scope>
</reference>
<accession>A0A0G0U3R8</accession>
<organism evidence="2 3">
    <name type="scientific">Candidatus Daviesbacteria bacterium GW2011_GWA2_40_9</name>
    <dbReference type="NCBI Taxonomy" id="1618424"/>
    <lineage>
        <taxon>Bacteria</taxon>
        <taxon>Candidatus Daviesiibacteriota</taxon>
    </lineage>
</organism>